<name>A0AAD9VKQ3_9HYME</name>
<dbReference type="Proteomes" id="UP001258017">
    <property type="component" value="Unassembled WGS sequence"/>
</dbReference>
<dbReference type="PANTHER" id="PTHR18934">
    <property type="entry name" value="ATP-DEPENDENT RNA HELICASE"/>
    <property type="match status" value="1"/>
</dbReference>
<dbReference type="EMBL" id="JAIFRP010000705">
    <property type="protein sequence ID" value="KAK2578059.1"/>
    <property type="molecule type" value="Genomic_DNA"/>
</dbReference>
<dbReference type="GO" id="GO:0005737">
    <property type="term" value="C:cytoplasm"/>
    <property type="evidence" value="ECO:0007669"/>
    <property type="project" value="TreeGrafter"/>
</dbReference>
<dbReference type="GO" id="GO:0005524">
    <property type="term" value="F:ATP binding"/>
    <property type="evidence" value="ECO:0007669"/>
    <property type="project" value="UniProtKB-KW"/>
</dbReference>
<dbReference type="Gene3D" id="3.30.160.20">
    <property type="match status" value="1"/>
</dbReference>
<dbReference type="GO" id="GO:0002151">
    <property type="term" value="F:G-quadruplex RNA binding"/>
    <property type="evidence" value="ECO:0007669"/>
    <property type="project" value="TreeGrafter"/>
</dbReference>
<sequence length="1056" mass="122416">MFGYRIVLCINERIHYRSIQPLHMTQSYELFIKQFHSNKKKQYCTSIKDEGAQRESEMNNIHMKKPIQPDFESMSNHRKFFNTDLSKEHRHRELNSKTNTTNNTFERKNAISLKDLHALYSNPVHTVHSIYNIVNKELDDNSVLNVHYKKCKTNPLLWTCTYSICWPHKEEIIAHGVSKVAASKQAALKCLNLLHTQQRIKDGKPIIYSDKEIQNKLHKPIPINFNFEIMEEVKTLLNTYEMHIKDKIEHLQLQNNITSFASPEKDFIYRRSNSFLYSFTRNKELQDRYFLNNLDVKNNLPIFEYRDEILKKLENNQIIVIKGDTGCGKTTQVPQFIMNSFISKGNATDCNILISQPRKISAISLAERIAFERKETVGDVVGYHVRLERNLPKLPGGMVFCTTGILRQLMQVNPNLIGYSHVILDEAHERSLDIDVLLVLLKRAMQNNSSLKLIIMSATINTDLFQNYYNCTSVDIPGKTYPVKVHFIEDFQNVLPTLGRKEDIDDNNNKPTVNCQDIANLIRWIIKTKPPGTILCFLPGWMEIMKVNELLIKQTSIANKVLILPLHSKLSNISQRKIFDPAPPSIIKVILATDIAETGITVPDVVYVVDSAIKNNFLWDEKKCTFSMNYEKLSQANIQQRKGRAGRTQPGESYHFIRKEEYNHLDLYAIPDILRSSLEKTVVEIKTYTNEMVEEFCESMLQPPNRIALHKAVDVLRELNILDKYENLTPLGRLVAQIPVHPTLGKALVLSTVFQCFQPMLHITTIYSMDKDLFANSLGTSSLKKEIKQRFHKTSDHLAMAMLYGEWKNRSNESVYENDLFCNEMNISPFKIKLASKTCNAFFRYLKECDLLEQTCHLNDKEMLPNKHACSEEIIHGIILSSTNKLLQYSAYSYHKGVFRKKSQHITENNRRAEISSESVNCARKIWPSPFLIYLNGVHLHSRPTIKINDVSIISPLTTLLFNQGHIYYEREDSNDYGNIVINIGNRRKLRFSCSLEEAHVLISFHNVIWSVADYFIRIKYSDINRRDELYHMNEYWAEVLNVLSKMLSTNVEDNE</sequence>
<dbReference type="PROSITE" id="PS51192">
    <property type="entry name" value="HELICASE_ATP_BIND_1"/>
    <property type="match status" value="1"/>
</dbReference>
<evidence type="ECO:0000259" key="6">
    <source>
        <dbReference type="PROSITE" id="PS51194"/>
    </source>
</evidence>
<dbReference type="SMART" id="SM00487">
    <property type="entry name" value="DEXDc"/>
    <property type="match status" value="1"/>
</dbReference>
<dbReference type="InterPro" id="IPR007502">
    <property type="entry name" value="Helicase-assoc_dom"/>
</dbReference>
<organism evidence="7 8">
    <name type="scientific">Odynerus spinipes</name>
    <dbReference type="NCBI Taxonomy" id="1348599"/>
    <lineage>
        <taxon>Eukaryota</taxon>
        <taxon>Metazoa</taxon>
        <taxon>Ecdysozoa</taxon>
        <taxon>Arthropoda</taxon>
        <taxon>Hexapoda</taxon>
        <taxon>Insecta</taxon>
        <taxon>Pterygota</taxon>
        <taxon>Neoptera</taxon>
        <taxon>Endopterygota</taxon>
        <taxon>Hymenoptera</taxon>
        <taxon>Apocrita</taxon>
        <taxon>Aculeata</taxon>
        <taxon>Vespoidea</taxon>
        <taxon>Vespidae</taxon>
        <taxon>Eumeninae</taxon>
        <taxon>Odynerus</taxon>
    </lineage>
</organism>
<dbReference type="PANTHER" id="PTHR18934:SF257">
    <property type="entry name" value="ATP-DEPENDENT RNA HELICASE DHX30"/>
    <property type="match status" value="1"/>
</dbReference>
<dbReference type="Pfam" id="PF00271">
    <property type="entry name" value="Helicase_C"/>
    <property type="match status" value="1"/>
</dbReference>
<keyword evidence="4" id="KW-0067">ATP-binding</keyword>
<dbReference type="SMART" id="SM00490">
    <property type="entry name" value="HELICc"/>
    <property type="match status" value="1"/>
</dbReference>
<keyword evidence="3" id="KW-0347">Helicase</keyword>
<dbReference type="Gene3D" id="1.20.120.1080">
    <property type="match status" value="1"/>
</dbReference>
<dbReference type="SMART" id="SM00847">
    <property type="entry name" value="HA2"/>
    <property type="match status" value="1"/>
</dbReference>
<keyword evidence="8" id="KW-1185">Reference proteome</keyword>
<dbReference type="GO" id="GO:0005634">
    <property type="term" value="C:nucleus"/>
    <property type="evidence" value="ECO:0007669"/>
    <property type="project" value="TreeGrafter"/>
</dbReference>
<dbReference type="Pfam" id="PF00270">
    <property type="entry name" value="DEAD"/>
    <property type="match status" value="1"/>
</dbReference>
<dbReference type="Gene3D" id="3.40.50.300">
    <property type="entry name" value="P-loop containing nucleotide triphosphate hydrolases"/>
    <property type="match status" value="2"/>
</dbReference>
<dbReference type="GO" id="GO:0003724">
    <property type="term" value="F:RNA helicase activity"/>
    <property type="evidence" value="ECO:0007669"/>
    <property type="project" value="TreeGrafter"/>
</dbReference>
<evidence type="ECO:0000256" key="1">
    <source>
        <dbReference type="ARBA" id="ARBA00022741"/>
    </source>
</evidence>
<evidence type="ECO:0000313" key="7">
    <source>
        <dbReference type="EMBL" id="KAK2578059.1"/>
    </source>
</evidence>
<dbReference type="GO" id="GO:0016787">
    <property type="term" value="F:hydrolase activity"/>
    <property type="evidence" value="ECO:0007669"/>
    <property type="project" value="UniProtKB-KW"/>
</dbReference>
<protein>
    <recommendedName>
        <fullName evidence="9">RNA helicase</fullName>
    </recommendedName>
</protein>
<dbReference type="CDD" id="cd18791">
    <property type="entry name" value="SF2_C_RHA"/>
    <property type="match status" value="1"/>
</dbReference>
<dbReference type="PROSITE" id="PS00690">
    <property type="entry name" value="DEAH_ATP_HELICASE"/>
    <property type="match status" value="1"/>
</dbReference>
<reference evidence="7" key="1">
    <citation type="submission" date="2021-08" db="EMBL/GenBank/DDBJ databases">
        <authorList>
            <person name="Misof B."/>
            <person name="Oliver O."/>
            <person name="Podsiadlowski L."/>
            <person name="Donath A."/>
            <person name="Peters R."/>
            <person name="Mayer C."/>
            <person name="Rust J."/>
            <person name="Gunkel S."/>
            <person name="Lesny P."/>
            <person name="Martin S."/>
            <person name="Oeyen J.P."/>
            <person name="Petersen M."/>
            <person name="Panagiotis P."/>
            <person name="Wilbrandt J."/>
            <person name="Tanja T."/>
        </authorList>
    </citation>
    <scope>NUCLEOTIDE SEQUENCE</scope>
    <source>
        <strain evidence="7">GBR_01_08_01A</strain>
        <tissue evidence="7">Thorax + abdomen</tissue>
    </source>
</reference>
<dbReference type="InterPro" id="IPR002464">
    <property type="entry name" value="DNA/RNA_helicase_DEAH_CS"/>
</dbReference>
<dbReference type="InterPro" id="IPR027417">
    <property type="entry name" value="P-loop_NTPase"/>
</dbReference>
<dbReference type="InterPro" id="IPR011545">
    <property type="entry name" value="DEAD/DEAH_box_helicase_dom"/>
</dbReference>
<accession>A0AAD9VKQ3</accession>
<reference evidence="7" key="2">
    <citation type="journal article" date="2023" name="Commun. Biol.">
        <title>Intrasexual cuticular hydrocarbon dimorphism in a wasp sheds light on hydrocarbon biosynthesis genes in Hymenoptera.</title>
        <authorList>
            <person name="Moris V.C."/>
            <person name="Podsiadlowski L."/>
            <person name="Martin S."/>
            <person name="Oeyen J.P."/>
            <person name="Donath A."/>
            <person name="Petersen M."/>
            <person name="Wilbrandt J."/>
            <person name="Misof B."/>
            <person name="Liedtke D."/>
            <person name="Thamm M."/>
            <person name="Scheiner R."/>
            <person name="Schmitt T."/>
            <person name="Niehuis O."/>
        </authorList>
    </citation>
    <scope>NUCLEOTIDE SEQUENCE</scope>
    <source>
        <strain evidence="7">GBR_01_08_01A</strain>
    </source>
</reference>
<gene>
    <name evidence="7" type="ORF">KPH14_008474</name>
</gene>
<evidence type="ECO:0000313" key="8">
    <source>
        <dbReference type="Proteomes" id="UP001258017"/>
    </source>
</evidence>
<evidence type="ECO:0000259" key="5">
    <source>
        <dbReference type="PROSITE" id="PS51192"/>
    </source>
</evidence>
<evidence type="ECO:0008006" key="9">
    <source>
        <dbReference type="Google" id="ProtNLM"/>
    </source>
</evidence>
<dbReference type="SUPFAM" id="SSF52540">
    <property type="entry name" value="P-loop containing nucleoside triphosphate hydrolases"/>
    <property type="match status" value="1"/>
</dbReference>
<evidence type="ECO:0000256" key="4">
    <source>
        <dbReference type="ARBA" id="ARBA00022840"/>
    </source>
</evidence>
<dbReference type="AlphaFoldDB" id="A0AAD9VKQ3"/>
<keyword evidence="2" id="KW-0378">Hydrolase</keyword>
<keyword evidence="1" id="KW-0547">Nucleotide-binding</keyword>
<dbReference type="InterPro" id="IPR014001">
    <property type="entry name" value="Helicase_ATP-bd"/>
</dbReference>
<dbReference type="InterPro" id="IPR001650">
    <property type="entry name" value="Helicase_C-like"/>
</dbReference>
<feature type="domain" description="Helicase ATP-binding" evidence="5">
    <location>
        <begin position="310"/>
        <end position="478"/>
    </location>
</feature>
<evidence type="ECO:0000256" key="3">
    <source>
        <dbReference type="ARBA" id="ARBA00022806"/>
    </source>
</evidence>
<proteinExistence type="predicted"/>
<feature type="domain" description="Helicase C-terminal" evidence="6">
    <location>
        <begin position="520"/>
        <end position="689"/>
    </location>
</feature>
<comment type="caution">
    <text evidence="7">The sequence shown here is derived from an EMBL/GenBank/DDBJ whole genome shotgun (WGS) entry which is preliminary data.</text>
</comment>
<evidence type="ECO:0000256" key="2">
    <source>
        <dbReference type="ARBA" id="ARBA00022801"/>
    </source>
</evidence>
<dbReference type="PROSITE" id="PS51194">
    <property type="entry name" value="HELICASE_CTER"/>
    <property type="match status" value="1"/>
</dbReference>
<dbReference type="CDD" id="cd17917">
    <property type="entry name" value="DEXHc_RHA-like"/>
    <property type="match status" value="1"/>
</dbReference>
<dbReference type="GO" id="GO:0003678">
    <property type="term" value="F:DNA helicase activity"/>
    <property type="evidence" value="ECO:0007669"/>
    <property type="project" value="TreeGrafter"/>
</dbReference>